<keyword evidence="1 3" id="KW-0378">Hydrolase</keyword>
<evidence type="ECO:0000313" key="4">
    <source>
        <dbReference type="Proteomes" id="UP001597083"/>
    </source>
</evidence>
<dbReference type="InterPro" id="IPR029058">
    <property type="entry name" value="AB_hydrolase_fold"/>
</dbReference>
<evidence type="ECO:0000313" key="3">
    <source>
        <dbReference type="EMBL" id="MFD0852234.1"/>
    </source>
</evidence>
<dbReference type="InterPro" id="IPR050300">
    <property type="entry name" value="GDXG_lipolytic_enzyme"/>
</dbReference>
<gene>
    <name evidence="3" type="ORF">ACFQ07_08375</name>
</gene>
<dbReference type="GO" id="GO:0016787">
    <property type="term" value="F:hydrolase activity"/>
    <property type="evidence" value="ECO:0007669"/>
    <property type="project" value="UniProtKB-KW"/>
</dbReference>
<feature type="non-terminal residue" evidence="3">
    <location>
        <position position="174"/>
    </location>
</feature>
<feature type="domain" description="Alpha/beta hydrolase fold-3" evidence="2">
    <location>
        <begin position="84"/>
        <end position="173"/>
    </location>
</feature>
<dbReference type="PANTHER" id="PTHR48081">
    <property type="entry name" value="AB HYDROLASE SUPERFAMILY PROTEIN C4A8.06C"/>
    <property type="match status" value="1"/>
</dbReference>
<dbReference type="EMBL" id="JBHTIR010001178">
    <property type="protein sequence ID" value="MFD0852234.1"/>
    <property type="molecule type" value="Genomic_DNA"/>
</dbReference>
<accession>A0ABW3CE71</accession>
<dbReference type="SUPFAM" id="SSF53474">
    <property type="entry name" value="alpha/beta-Hydrolases"/>
    <property type="match status" value="1"/>
</dbReference>
<protein>
    <submittedName>
        <fullName evidence="3">Alpha/beta hydrolase</fullName>
    </submittedName>
</protein>
<comment type="caution">
    <text evidence="3">The sequence shown here is derived from an EMBL/GenBank/DDBJ whole genome shotgun (WGS) entry which is preliminary data.</text>
</comment>
<proteinExistence type="predicted"/>
<dbReference type="Gene3D" id="3.40.50.1820">
    <property type="entry name" value="alpha/beta hydrolase"/>
    <property type="match status" value="1"/>
</dbReference>
<name>A0ABW3CE71_9ACTN</name>
<dbReference type="PANTHER" id="PTHR48081:SF8">
    <property type="entry name" value="ALPHA_BETA HYDROLASE FOLD-3 DOMAIN-CONTAINING PROTEIN-RELATED"/>
    <property type="match status" value="1"/>
</dbReference>
<evidence type="ECO:0000259" key="2">
    <source>
        <dbReference type="Pfam" id="PF07859"/>
    </source>
</evidence>
<sequence length="174" mass="19140">MAYEPGGPPSVAARVMGQFSRLAIKGSWSSIPDTDEGLLRFQRFMEVYGRTQSVPRGVSFATEDLGTCTAEWVRAGSPDERKVLLYLHGGAYFFGTPRLYRPCTWRLSAATGRPVLALDYRLAPQHTPYDALEDALGAYDFLLRNGYSPRDIVLGGDSAGGHLTIALLLALKRR</sequence>
<keyword evidence="4" id="KW-1185">Reference proteome</keyword>
<evidence type="ECO:0000256" key="1">
    <source>
        <dbReference type="ARBA" id="ARBA00022801"/>
    </source>
</evidence>
<dbReference type="Proteomes" id="UP001597083">
    <property type="component" value="Unassembled WGS sequence"/>
</dbReference>
<dbReference type="InterPro" id="IPR013094">
    <property type="entry name" value="AB_hydrolase_3"/>
</dbReference>
<dbReference type="Pfam" id="PF07859">
    <property type="entry name" value="Abhydrolase_3"/>
    <property type="match status" value="1"/>
</dbReference>
<reference evidence="4" key="1">
    <citation type="journal article" date="2019" name="Int. J. Syst. Evol. Microbiol.">
        <title>The Global Catalogue of Microorganisms (GCM) 10K type strain sequencing project: providing services to taxonomists for standard genome sequencing and annotation.</title>
        <authorList>
            <consortium name="The Broad Institute Genomics Platform"/>
            <consortium name="The Broad Institute Genome Sequencing Center for Infectious Disease"/>
            <person name="Wu L."/>
            <person name="Ma J."/>
        </authorList>
    </citation>
    <scope>NUCLEOTIDE SEQUENCE [LARGE SCALE GENOMIC DNA]</scope>
    <source>
        <strain evidence="4">JCM 31696</strain>
    </source>
</reference>
<organism evidence="3 4">
    <name type="scientific">Actinomadura adrarensis</name>
    <dbReference type="NCBI Taxonomy" id="1819600"/>
    <lineage>
        <taxon>Bacteria</taxon>
        <taxon>Bacillati</taxon>
        <taxon>Actinomycetota</taxon>
        <taxon>Actinomycetes</taxon>
        <taxon>Streptosporangiales</taxon>
        <taxon>Thermomonosporaceae</taxon>
        <taxon>Actinomadura</taxon>
    </lineage>
</organism>